<reference evidence="2 3" key="1">
    <citation type="submission" date="2023-09" db="EMBL/GenBank/DDBJ databases">
        <title>Multi-omics analysis of a traditional fermented food reveals byproduct-associated fungal strains for waste-to-food upcycling.</title>
        <authorList>
            <consortium name="Lawrence Berkeley National Laboratory"/>
            <person name="Rekdal V.M."/>
            <person name="Villalobos-Escobedo J.M."/>
            <person name="Rodriguez-Valeron N."/>
            <person name="Garcia M.O."/>
            <person name="Vasquez D.P."/>
            <person name="Damayanti I."/>
            <person name="Sorensen P.M."/>
            <person name="Baidoo E.E."/>
            <person name="De Carvalho A.C."/>
            <person name="Riley R."/>
            <person name="Lipzen A."/>
            <person name="He G."/>
            <person name="Yan M."/>
            <person name="Haridas S."/>
            <person name="Daum C."/>
            <person name="Yoshinaga Y."/>
            <person name="Ng V."/>
            <person name="Grigoriev I.V."/>
            <person name="Munk R."/>
            <person name="Nuraida L."/>
            <person name="Wijaya C.H."/>
            <person name="Morales P.-C."/>
            <person name="Keasling J.D."/>
        </authorList>
    </citation>
    <scope>NUCLEOTIDE SEQUENCE [LARGE SCALE GENOMIC DNA]</scope>
    <source>
        <strain evidence="2 3">FGSC 2613</strain>
    </source>
</reference>
<feature type="compositionally biased region" description="Basic and acidic residues" evidence="1">
    <location>
        <begin position="176"/>
        <end position="193"/>
    </location>
</feature>
<evidence type="ECO:0000313" key="2">
    <source>
        <dbReference type="EMBL" id="KAL0474093.1"/>
    </source>
</evidence>
<accession>A0ABR3DQD0</accession>
<dbReference type="EMBL" id="JAVLET010000002">
    <property type="protein sequence ID" value="KAL0474093.1"/>
    <property type="molecule type" value="Genomic_DNA"/>
</dbReference>
<gene>
    <name evidence="2" type="ORF">QR685DRAFT_435563</name>
</gene>
<organism evidence="2 3">
    <name type="scientific">Neurospora intermedia</name>
    <dbReference type="NCBI Taxonomy" id="5142"/>
    <lineage>
        <taxon>Eukaryota</taxon>
        <taxon>Fungi</taxon>
        <taxon>Dikarya</taxon>
        <taxon>Ascomycota</taxon>
        <taxon>Pezizomycotina</taxon>
        <taxon>Sordariomycetes</taxon>
        <taxon>Sordariomycetidae</taxon>
        <taxon>Sordariales</taxon>
        <taxon>Sordariaceae</taxon>
        <taxon>Neurospora</taxon>
    </lineage>
</organism>
<dbReference type="PANTHER" id="PTHR38167:SF1">
    <property type="entry name" value="C2H2-TYPE DOMAIN-CONTAINING PROTEIN"/>
    <property type="match status" value="1"/>
</dbReference>
<comment type="caution">
    <text evidence="2">The sequence shown here is derived from an EMBL/GenBank/DDBJ whole genome shotgun (WGS) entry which is preliminary data.</text>
</comment>
<evidence type="ECO:0000256" key="1">
    <source>
        <dbReference type="SAM" id="MobiDB-lite"/>
    </source>
</evidence>
<evidence type="ECO:0000313" key="3">
    <source>
        <dbReference type="Proteomes" id="UP001451303"/>
    </source>
</evidence>
<sequence>MPLAPAPAPTPARRQIPEELKNVYLMMAIQEAPESTIRTVLRALCGDADYKARIMTLMFNKKLPLKPEATTTAAEASTSALASRRSGSRKRKASNTEICIQCDEPFEEGDKSVTCKYYLYEDDETWLEMPIFPEEIADTPLCRKENPQGFYPGDVKESSSKEDDADEETDEDNDNPEGRIEGKEKDGDEKEASDGNNEQLLNAIALAPEDTVRAVLRALTADDVFKSRIATLMAKLPLRPATTAAENSGESNDASKKRKDATAQICIQCDELFEEGDTSETCSYHPYDMELDTDAPGWIEWPRRGVQDTEIMRRENPDGFVYPCCEALGSEGHVDCTIGRHRAADGKRGKFPGSDDESSSEEEEKETEEDEDENDGGK</sequence>
<keyword evidence="3" id="KW-1185">Reference proteome</keyword>
<name>A0ABR3DQD0_NEUIN</name>
<dbReference type="Proteomes" id="UP001451303">
    <property type="component" value="Unassembled WGS sequence"/>
</dbReference>
<proteinExistence type="predicted"/>
<protein>
    <submittedName>
        <fullName evidence="2">Uncharacterized protein</fullName>
    </submittedName>
</protein>
<feature type="region of interest" description="Disordered" evidence="1">
    <location>
        <begin position="143"/>
        <end position="194"/>
    </location>
</feature>
<feature type="compositionally biased region" description="Acidic residues" evidence="1">
    <location>
        <begin position="354"/>
        <end position="378"/>
    </location>
</feature>
<feature type="compositionally biased region" description="Acidic residues" evidence="1">
    <location>
        <begin position="163"/>
        <end position="175"/>
    </location>
</feature>
<feature type="region of interest" description="Disordered" evidence="1">
    <location>
        <begin position="341"/>
        <end position="378"/>
    </location>
</feature>
<dbReference type="PANTHER" id="PTHR38167">
    <property type="entry name" value="C2H2-TYPE DOMAIN-CONTAINING PROTEIN"/>
    <property type="match status" value="1"/>
</dbReference>